<comment type="caution">
    <text evidence="6">The sequence shown here is derived from an EMBL/GenBank/DDBJ whole genome shotgun (WGS) entry which is preliminary data.</text>
</comment>
<dbReference type="InterPro" id="IPR036864">
    <property type="entry name" value="Zn2-C6_fun-type_DNA-bd_sf"/>
</dbReference>
<accession>A0A9P5DTI1</accession>
<dbReference type="GO" id="GO:0003677">
    <property type="term" value="F:DNA binding"/>
    <property type="evidence" value="ECO:0007669"/>
    <property type="project" value="UniProtKB-KW"/>
</dbReference>
<dbReference type="InterPro" id="IPR050675">
    <property type="entry name" value="OAF3"/>
</dbReference>
<keyword evidence="3" id="KW-0804">Transcription</keyword>
<reference evidence="6" key="2">
    <citation type="submission" date="2020-02" db="EMBL/GenBank/DDBJ databases">
        <title>Identification and distribution of gene clusters putatively required for synthesis of sphingolipid metabolism inhibitors in phylogenetically diverse species of the filamentous fungus Fusarium.</title>
        <authorList>
            <person name="Kim H.-S."/>
            <person name="Busman M."/>
            <person name="Brown D.W."/>
            <person name="Divon H."/>
            <person name="Uhlig S."/>
            <person name="Proctor R.H."/>
        </authorList>
    </citation>
    <scope>NUCLEOTIDE SEQUENCE</scope>
    <source>
        <strain evidence="6">NRRL 25174</strain>
    </source>
</reference>
<dbReference type="CDD" id="cd00067">
    <property type="entry name" value="GAL4"/>
    <property type="match status" value="1"/>
</dbReference>
<keyword evidence="7" id="KW-1185">Reference proteome</keyword>
<evidence type="ECO:0000313" key="6">
    <source>
        <dbReference type="EMBL" id="KAF4334214.1"/>
    </source>
</evidence>
<evidence type="ECO:0000313" key="7">
    <source>
        <dbReference type="Proteomes" id="UP000730481"/>
    </source>
</evidence>
<dbReference type="PANTHER" id="PTHR31069:SF32">
    <property type="entry name" value="ARGININE METABOLISM REGULATION PROTEIN II"/>
    <property type="match status" value="1"/>
</dbReference>
<dbReference type="SUPFAM" id="SSF57701">
    <property type="entry name" value="Zn2/Cys6 DNA-binding domain"/>
    <property type="match status" value="1"/>
</dbReference>
<dbReference type="Proteomes" id="UP000730481">
    <property type="component" value="Unassembled WGS sequence"/>
</dbReference>
<evidence type="ECO:0000256" key="1">
    <source>
        <dbReference type="ARBA" id="ARBA00023015"/>
    </source>
</evidence>
<dbReference type="InterPro" id="IPR001138">
    <property type="entry name" value="Zn2Cys6_DnaBD"/>
</dbReference>
<proteinExistence type="predicted"/>
<sequence length="511" mass="56788">MSLRKSSCMACVSAKRRCDRGVPSCNRCAQKCLPCKYPYQRSGILSPVVGLPLNDFTSPTTPFLGSSESALEQGTFPVADLIDPGFQPTDDSITWSWDILGPQAAIDLPPPEQFFTPGANILNDLSSSLINDINCNQNSGADLSQRTGDAQRHRRKAYSRLCQQDLLRLRSTPDIGQALQTHEIWPRGRDTATWQFCAKELLSFVNAFATTASNPFILQPVASPNSNEYTQLPLSLQRALGVCATAYTLTESSRDVLDQLLETEMEHLAGDFGSHSVSNYDPTISIFRHDLARLQAMVLYQIITLFSTRARQQLLAKKYEPLISSWSRELLLRIQVLGLQKKGTGSPCLLQTERRHNSAANTQETFGDIGSVIEFPEAKVPLLPHEKPLHESEINSAYRTVLISYLARSVHSALIYQTCPLLAELGSLPVSIHSNEPGSDIYIESRQAFRGETLLNQEAPELSKLSKTISYNELADRWSQQKDFWGFNEHDRFVVLLLAACKGVDIINGQA</sequence>
<dbReference type="GO" id="GO:0000981">
    <property type="term" value="F:DNA-binding transcription factor activity, RNA polymerase II-specific"/>
    <property type="evidence" value="ECO:0007669"/>
    <property type="project" value="InterPro"/>
</dbReference>
<dbReference type="EMBL" id="PVQB02000721">
    <property type="protein sequence ID" value="KAF4334214.1"/>
    <property type="molecule type" value="Genomic_DNA"/>
</dbReference>
<keyword evidence="2" id="KW-0238">DNA-binding</keyword>
<keyword evidence="1" id="KW-0805">Transcription regulation</keyword>
<dbReference type="GO" id="GO:0008270">
    <property type="term" value="F:zinc ion binding"/>
    <property type="evidence" value="ECO:0007669"/>
    <property type="project" value="InterPro"/>
</dbReference>
<dbReference type="OrthoDB" id="9930022at2759"/>
<reference evidence="6" key="1">
    <citation type="journal article" date="2017" name="Mycologia">
        <title>Fusarium algeriense, sp. nov., a novel toxigenic crown rot pathogen of durum wheat from Algeria is nested in the Fusarium burgessii species complex.</title>
        <authorList>
            <person name="Laraba I."/>
            <person name="Keddad A."/>
            <person name="Boureghda H."/>
            <person name="Abdallah N."/>
            <person name="Vaughan M.M."/>
            <person name="Proctor R.H."/>
            <person name="Busman M."/>
            <person name="O'Donnell K."/>
        </authorList>
    </citation>
    <scope>NUCLEOTIDE SEQUENCE</scope>
    <source>
        <strain evidence="6">NRRL 25174</strain>
    </source>
</reference>
<evidence type="ECO:0000256" key="4">
    <source>
        <dbReference type="ARBA" id="ARBA00023242"/>
    </source>
</evidence>
<evidence type="ECO:0000256" key="2">
    <source>
        <dbReference type="ARBA" id="ARBA00023125"/>
    </source>
</evidence>
<feature type="domain" description="Zn(2)-C6 fungal-type" evidence="5">
    <location>
        <begin position="7"/>
        <end position="37"/>
    </location>
</feature>
<evidence type="ECO:0000259" key="5">
    <source>
        <dbReference type="PROSITE" id="PS50048"/>
    </source>
</evidence>
<dbReference type="PROSITE" id="PS50048">
    <property type="entry name" value="ZN2_CY6_FUNGAL_2"/>
    <property type="match status" value="1"/>
</dbReference>
<keyword evidence="4" id="KW-0539">Nucleus</keyword>
<evidence type="ECO:0000256" key="3">
    <source>
        <dbReference type="ARBA" id="ARBA00023163"/>
    </source>
</evidence>
<dbReference type="PANTHER" id="PTHR31069">
    <property type="entry name" value="OLEATE-ACTIVATED TRANSCRIPTION FACTOR 1-RELATED"/>
    <property type="match status" value="1"/>
</dbReference>
<gene>
    <name evidence="6" type="ORF">FBEOM_11956</name>
</gene>
<organism evidence="6 7">
    <name type="scientific">Fusarium beomiforme</name>
    <dbReference type="NCBI Taxonomy" id="44412"/>
    <lineage>
        <taxon>Eukaryota</taxon>
        <taxon>Fungi</taxon>
        <taxon>Dikarya</taxon>
        <taxon>Ascomycota</taxon>
        <taxon>Pezizomycotina</taxon>
        <taxon>Sordariomycetes</taxon>
        <taxon>Hypocreomycetidae</taxon>
        <taxon>Hypocreales</taxon>
        <taxon>Nectriaceae</taxon>
        <taxon>Fusarium</taxon>
        <taxon>Fusarium burgessii species complex</taxon>
    </lineage>
</organism>
<name>A0A9P5DTI1_9HYPO</name>
<dbReference type="AlphaFoldDB" id="A0A9P5DTI1"/>
<protein>
    <recommendedName>
        <fullName evidence="5">Zn(2)-C6 fungal-type domain-containing protein</fullName>
    </recommendedName>
</protein>